<dbReference type="EnsemblPlants" id="OPUNC10G15520.1">
    <property type="protein sequence ID" value="OPUNC10G15520.1"/>
    <property type="gene ID" value="OPUNC10G15520"/>
</dbReference>
<sequence>MAELREAMEKLRLSIYANTDEETRVQMGQFWNDEFNAISEEATIERGLEWMREEVIEAFEKYSHCHGCQNSGIDLKHPSIGGYEEGNADSGFSFDPI</sequence>
<keyword evidence="2" id="KW-1185">Reference proteome</keyword>
<protein>
    <submittedName>
        <fullName evidence="1">Uncharacterized protein</fullName>
    </submittedName>
</protein>
<dbReference type="EnsemblPlants" id="OPUNC10G15520.3">
    <property type="protein sequence ID" value="OPUNC10G15520.3"/>
    <property type="gene ID" value="OPUNC10G15520"/>
</dbReference>
<proteinExistence type="predicted"/>
<dbReference type="Gramene" id="OPUNC10G15520.1">
    <property type="protein sequence ID" value="OPUNC10G15520.1"/>
    <property type="gene ID" value="OPUNC10G15520"/>
</dbReference>
<accession>A0A0E0MA86</accession>
<dbReference type="OMA" id="YSHCHGC"/>
<dbReference type="Gramene" id="OPUNC10G15520.3">
    <property type="protein sequence ID" value="OPUNC10G15520.3"/>
    <property type="gene ID" value="OPUNC10G15520"/>
</dbReference>
<dbReference type="HOGENOM" id="CLU_109565_1_0_1"/>
<reference evidence="1" key="2">
    <citation type="submission" date="2018-05" db="EMBL/GenBank/DDBJ databases">
        <title>OpunRS2 (Oryza punctata Reference Sequence Version 2).</title>
        <authorList>
            <person name="Zhang J."/>
            <person name="Kudrna D."/>
            <person name="Lee S."/>
            <person name="Talag J."/>
            <person name="Welchert J."/>
            <person name="Wing R.A."/>
        </authorList>
    </citation>
    <scope>NUCLEOTIDE SEQUENCE [LARGE SCALE GENOMIC DNA]</scope>
</reference>
<dbReference type="AlphaFoldDB" id="A0A0E0MA86"/>
<dbReference type="Proteomes" id="UP000026962">
    <property type="component" value="Chromosome 10"/>
</dbReference>
<reference evidence="1" key="1">
    <citation type="submission" date="2015-04" db="UniProtKB">
        <authorList>
            <consortium name="EnsemblPlants"/>
        </authorList>
    </citation>
    <scope>IDENTIFICATION</scope>
</reference>
<evidence type="ECO:0000313" key="2">
    <source>
        <dbReference type="Proteomes" id="UP000026962"/>
    </source>
</evidence>
<evidence type="ECO:0000313" key="1">
    <source>
        <dbReference type="EnsemblPlants" id="OPUNC10G15520.3"/>
    </source>
</evidence>
<dbReference type="EnsemblPlants" id="OPUNC10G15520.2">
    <property type="protein sequence ID" value="OPUNC10G15520.2"/>
    <property type="gene ID" value="OPUNC10G15520"/>
</dbReference>
<organism evidence="1">
    <name type="scientific">Oryza punctata</name>
    <name type="common">Red rice</name>
    <dbReference type="NCBI Taxonomy" id="4537"/>
    <lineage>
        <taxon>Eukaryota</taxon>
        <taxon>Viridiplantae</taxon>
        <taxon>Streptophyta</taxon>
        <taxon>Embryophyta</taxon>
        <taxon>Tracheophyta</taxon>
        <taxon>Spermatophyta</taxon>
        <taxon>Magnoliopsida</taxon>
        <taxon>Liliopsida</taxon>
        <taxon>Poales</taxon>
        <taxon>Poaceae</taxon>
        <taxon>BOP clade</taxon>
        <taxon>Oryzoideae</taxon>
        <taxon>Oryzeae</taxon>
        <taxon>Oryzinae</taxon>
        <taxon>Oryza</taxon>
    </lineage>
</organism>
<dbReference type="Gramene" id="OPUNC10G15520.2">
    <property type="protein sequence ID" value="OPUNC10G15520.2"/>
    <property type="gene ID" value="OPUNC10G15520"/>
</dbReference>
<name>A0A0E0MA86_ORYPU</name>